<name>A0ABQ4SV65_9HYPH</name>
<dbReference type="GO" id="GO:0016301">
    <property type="term" value="F:kinase activity"/>
    <property type="evidence" value="ECO:0007669"/>
    <property type="project" value="UniProtKB-KW"/>
</dbReference>
<dbReference type="PANTHER" id="PTHR41523">
    <property type="entry name" value="TWO-COMPONENT SYSTEM SENSOR PROTEIN"/>
    <property type="match status" value="1"/>
</dbReference>
<protein>
    <recommendedName>
        <fullName evidence="2">histidine kinase</fullName>
        <ecNumber evidence="2">2.7.13.3</ecNumber>
    </recommendedName>
</protein>
<keyword evidence="10" id="KW-1185">Reference proteome</keyword>
<dbReference type="SUPFAM" id="SSF55874">
    <property type="entry name" value="ATPase domain of HSP90 chaperone/DNA topoisomerase II/histidine kinase"/>
    <property type="match status" value="1"/>
</dbReference>
<reference evidence="9" key="1">
    <citation type="journal article" date="2021" name="Front. Microbiol.">
        <title>Comprehensive Comparative Genomics and Phenotyping of Methylobacterium Species.</title>
        <authorList>
            <person name="Alessa O."/>
            <person name="Ogura Y."/>
            <person name="Fujitani Y."/>
            <person name="Takami H."/>
            <person name="Hayashi T."/>
            <person name="Sahin N."/>
            <person name="Tani A."/>
        </authorList>
    </citation>
    <scope>NUCLEOTIDE SEQUENCE</scope>
    <source>
        <strain evidence="9">LMG 23639</strain>
    </source>
</reference>
<dbReference type="SMART" id="SM00911">
    <property type="entry name" value="HWE_HK"/>
    <property type="match status" value="1"/>
</dbReference>
<keyword evidence="4" id="KW-0808">Transferase</keyword>
<evidence type="ECO:0000256" key="2">
    <source>
        <dbReference type="ARBA" id="ARBA00012438"/>
    </source>
</evidence>
<reference evidence="9" key="2">
    <citation type="submission" date="2021-08" db="EMBL/GenBank/DDBJ databases">
        <authorList>
            <person name="Tani A."/>
            <person name="Ola A."/>
            <person name="Ogura Y."/>
            <person name="Katsura K."/>
            <person name="Hayashi T."/>
        </authorList>
    </citation>
    <scope>NUCLEOTIDE SEQUENCE</scope>
    <source>
        <strain evidence="9">LMG 23639</strain>
    </source>
</reference>
<dbReference type="Pfam" id="PF07536">
    <property type="entry name" value="HWE_HK"/>
    <property type="match status" value="1"/>
</dbReference>
<evidence type="ECO:0000256" key="4">
    <source>
        <dbReference type="ARBA" id="ARBA00022679"/>
    </source>
</evidence>
<keyword evidence="6 9" id="KW-0418">Kinase</keyword>
<evidence type="ECO:0000256" key="5">
    <source>
        <dbReference type="ARBA" id="ARBA00022741"/>
    </source>
</evidence>
<dbReference type="EMBL" id="BPQR01000022">
    <property type="protein sequence ID" value="GJE06106.1"/>
    <property type="molecule type" value="Genomic_DNA"/>
</dbReference>
<dbReference type="InterPro" id="IPR036890">
    <property type="entry name" value="HATPase_C_sf"/>
</dbReference>
<organism evidence="9 10">
    <name type="scientific">Methylobacterium jeotgali</name>
    <dbReference type="NCBI Taxonomy" id="381630"/>
    <lineage>
        <taxon>Bacteria</taxon>
        <taxon>Pseudomonadati</taxon>
        <taxon>Pseudomonadota</taxon>
        <taxon>Alphaproteobacteria</taxon>
        <taxon>Hyphomicrobiales</taxon>
        <taxon>Methylobacteriaceae</taxon>
        <taxon>Methylobacterium</taxon>
    </lineage>
</organism>
<evidence type="ECO:0000259" key="8">
    <source>
        <dbReference type="SMART" id="SM00911"/>
    </source>
</evidence>
<feature type="domain" description="Signal transduction histidine kinase HWE region" evidence="8">
    <location>
        <begin position="36"/>
        <end position="116"/>
    </location>
</feature>
<keyword evidence="3" id="KW-0597">Phosphoprotein</keyword>
<dbReference type="RefSeq" id="WP_238274736.1">
    <property type="nucleotide sequence ID" value="NZ_BPQR01000022.1"/>
</dbReference>
<evidence type="ECO:0000313" key="10">
    <source>
        <dbReference type="Proteomes" id="UP001055102"/>
    </source>
</evidence>
<dbReference type="Proteomes" id="UP001055102">
    <property type="component" value="Unassembled WGS sequence"/>
</dbReference>
<evidence type="ECO:0000256" key="3">
    <source>
        <dbReference type="ARBA" id="ARBA00022553"/>
    </source>
</evidence>
<keyword evidence="7" id="KW-0067">ATP-binding</keyword>
<accession>A0ABQ4SV65</accession>
<comment type="catalytic activity">
    <reaction evidence="1">
        <text>ATP + protein L-histidine = ADP + protein N-phospho-L-histidine.</text>
        <dbReference type="EC" id="2.7.13.3"/>
    </reaction>
</comment>
<evidence type="ECO:0000256" key="6">
    <source>
        <dbReference type="ARBA" id="ARBA00022777"/>
    </source>
</evidence>
<keyword evidence="5" id="KW-0547">Nucleotide-binding</keyword>
<dbReference type="Gene3D" id="3.30.565.10">
    <property type="entry name" value="Histidine kinase-like ATPase, C-terminal domain"/>
    <property type="match status" value="1"/>
</dbReference>
<evidence type="ECO:0000256" key="7">
    <source>
        <dbReference type="ARBA" id="ARBA00022840"/>
    </source>
</evidence>
<evidence type="ECO:0000313" key="9">
    <source>
        <dbReference type="EMBL" id="GJE06106.1"/>
    </source>
</evidence>
<dbReference type="EC" id="2.7.13.3" evidence="2"/>
<gene>
    <name evidence="9" type="primary">lov_1</name>
    <name evidence="9" type="ORF">AOPFMNJM_1412</name>
</gene>
<proteinExistence type="predicted"/>
<dbReference type="PANTHER" id="PTHR41523:SF8">
    <property type="entry name" value="ETHYLENE RESPONSE SENSOR PROTEIN"/>
    <property type="match status" value="1"/>
</dbReference>
<comment type="caution">
    <text evidence="9">The sequence shown here is derived from an EMBL/GenBank/DDBJ whole genome shotgun (WGS) entry which is preliminary data.</text>
</comment>
<dbReference type="InterPro" id="IPR011102">
    <property type="entry name" value="Sig_transdc_His_kinase_HWE"/>
</dbReference>
<evidence type="ECO:0000256" key="1">
    <source>
        <dbReference type="ARBA" id="ARBA00000085"/>
    </source>
</evidence>
<sequence>MMPAETPTAMAARNAWLEADNARLRRLLERHDAPAELRHRLRATLGLLREIIRRSAGFRPEAAVYAAHLEDRLLSLVRMHGAIDRSGEVDLHTAFADELVTYTLHEGQRLRLSGPDILLQTRTAQTLGLAIHELAVNAVEHGAGTGSEGRIDVSWRLEDGAPDPILRILWKETGLTGVAPPSHRGFGTQVLDEMMRHNLDAETELAYDPDGFRYTLAFSMPPHVGRKAEPR</sequence>